<accession>A0ABV5CH64</accession>
<organism evidence="1 2">
    <name type="scientific">Albibacterium profundi</name>
    <dbReference type="NCBI Taxonomy" id="3134906"/>
    <lineage>
        <taxon>Bacteria</taxon>
        <taxon>Pseudomonadati</taxon>
        <taxon>Bacteroidota</taxon>
        <taxon>Sphingobacteriia</taxon>
        <taxon>Sphingobacteriales</taxon>
        <taxon>Sphingobacteriaceae</taxon>
        <taxon>Albibacterium</taxon>
    </lineage>
</organism>
<name>A0ABV5CH64_9SPHI</name>
<keyword evidence="2" id="KW-1185">Reference proteome</keyword>
<dbReference type="EMBL" id="JBBVGT010000003">
    <property type="protein sequence ID" value="MFB5946901.1"/>
    <property type="molecule type" value="Genomic_DNA"/>
</dbReference>
<comment type="caution">
    <text evidence="1">The sequence shown here is derived from an EMBL/GenBank/DDBJ whole genome shotgun (WGS) entry which is preliminary data.</text>
</comment>
<dbReference type="Proteomes" id="UP001580928">
    <property type="component" value="Unassembled WGS sequence"/>
</dbReference>
<evidence type="ECO:0000313" key="2">
    <source>
        <dbReference type="Proteomes" id="UP001580928"/>
    </source>
</evidence>
<evidence type="ECO:0000313" key="1">
    <source>
        <dbReference type="EMBL" id="MFB5946901.1"/>
    </source>
</evidence>
<sequence>MKLQIIKASLGYDGSGNLKEGLILQKQYDCLLLGGSQNITVDGIESVRFYLNSKQVPDGDIRLCFPKSDRNTQNRRLDAEDELAFQITVVNPLLQGGGLQLEFRFKEATNESGTPVVTRPRRFKFWIHYAFRWFQRPQVLNEITERKVYPWKISQHSTSLCGIACIFYFLIKDDPDTYERLALRLHQYGYAHHNNFLILPNAYLCRIDPEKNHQYPRNMAYVDWITLASVRNVESRLGYQGRASQVASAINWPHILIKLGRNFLGYQNTHFKLFSPIKTYIRDYLKDNIKLKILVEEVDRYYQQGSKIILLVDSDMLYNHSHYHLKNFIQYHWVAYEGGLRMVDQKGEPTSDYASVRTICFDIFSWGEEIKHSRTSKGISRNAFIRNYYGYIRIS</sequence>
<reference evidence="1 2" key="1">
    <citation type="submission" date="2024-04" db="EMBL/GenBank/DDBJ databases">
        <title>Albibacterium profundi sp. nov., isolated from sediment of the Challenger Deep of Mariana Trench.</title>
        <authorList>
            <person name="Wang Y."/>
        </authorList>
    </citation>
    <scope>NUCLEOTIDE SEQUENCE [LARGE SCALE GENOMIC DNA]</scope>
    <source>
        <strain evidence="1 2">RHL897</strain>
    </source>
</reference>
<dbReference type="RefSeq" id="WP_375558430.1">
    <property type="nucleotide sequence ID" value="NZ_JBBVGT010000003.1"/>
</dbReference>
<proteinExistence type="predicted"/>
<protein>
    <submittedName>
        <fullName evidence="1">Uncharacterized protein</fullName>
    </submittedName>
</protein>
<gene>
    <name evidence="1" type="ORF">WKR92_13795</name>
</gene>